<dbReference type="PROSITE" id="PS51266">
    <property type="entry name" value="ZF_CHY"/>
    <property type="match status" value="1"/>
</dbReference>
<sequence>MIKNSPVVMHGIGLGSKGTCTHYHKDVDIAGLLCGRCEKYYACFKCHDELTNHSFAPSSTKEGHPVLCGSCLTLLTYIEYQEGACVNCKAPFNPGCALHKNLYFCS</sequence>
<evidence type="ECO:0000259" key="5">
    <source>
        <dbReference type="PROSITE" id="PS51266"/>
    </source>
</evidence>
<comment type="caution">
    <text evidence="6">The sequence shown here is derived from an EMBL/GenBank/DDBJ whole genome shotgun (WGS) entry which is preliminary data.</text>
</comment>
<feature type="domain" description="CHY-type" evidence="5">
    <location>
        <begin position="13"/>
        <end position="90"/>
    </location>
</feature>
<dbReference type="Pfam" id="PF05495">
    <property type="entry name" value="zf-CHY"/>
    <property type="match status" value="1"/>
</dbReference>
<dbReference type="InterPro" id="IPR037274">
    <property type="entry name" value="Znf_CHY_sf"/>
</dbReference>
<organism evidence="6 7">
    <name type="scientific">Fructobacillus broussonetiae</name>
    <dbReference type="NCBI Taxonomy" id="2713173"/>
    <lineage>
        <taxon>Bacteria</taxon>
        <taxon>Bacillati</taxon>
        <taxon>Bacillota</taxon>
        <taxon>Bacilli</taxon>
        <taxon>Lactobacillales</taxon>
        <taxon>Lactobacillaceae</taxon>
        <taxon>Fructobacillus</taxon>
    </lineage>
</organism>
<evidence type="ECO:0000313" key="6">
    <source>
        <dbReference type="EMBL" id="MBS9338632.1"/>
    </source>
</evidence>
<dbReference type="PROSITE" id="PS50081">
    <property type="entry name" value="ZF_DAG_PE_2"/>
    <property type="match status" value="1"/>
</dbReference>
<accession>A0ABS5R094</accession>
<evidence type="ECO:0000256" key="1">
    <source>
        <dbReference type="ARBA" id="ARBA00022723"/>
    </source>
</evidence>
<evidence type="ECO:0000313" key="7">
    <source>
        <dbReference type="Proteomes" id="UP001519504"/>
    </source>
</evidence>
<proteinExistence type="predicted"/>
<evidence type="ECO:0008006" key="8">
    <source>
        <dbReference type="Google" id="ProtNLM"/>
    </source>
</evidence>
<name>A0ABS5R094_9LACO</name>
<keyword evidence="3" id="KW-0862">Zinc</keyword>
<keyword evidence="2" id="KW-0863">Zinc-finger</keyword>
<evidence type="ECO:0000256" key="2">
    <source>
        <dbReference type="ARBA" id="ARBA00022771"/>
    </source>
</evidence>
<evidence type="ECO:0000256" key="3">
    <source>
        <dbReference type="ARBA" id="ARBA00022833"/>
    </source>
</evidence>
<dbReference type="InterPro" id="IPR016694">
    <property type="entry name" value="UCP017292"/>
</dbReference>
<feature type="domain" description="Phorbol-ester/DAG-type" evidence="4">
    <location>
        <begin position="52"/>
        <end position="105"/>
    </location>
</feature>
<evidence type="ECO:0000259" key="4">
    <source>
        <dbReference type="PROSITE" id="PS50081"/>
    </source>
</evidence>
<dbReference type="PIRSF" id="PIRSF017292">
    <property type="entry name" value="UCP017292_Znf_CHY"/>
    <property type="match status" value="1"/>
</dbReference>
<keyword evidence="7" id="KW-1185">Reference proteome</keyword>
<keyword evidence="1" id="KW-0479">Metal-binding</keyword>
<dbReference type="InterPro" id="IPR008913">
    <property type="entry name" value="Znf_CHY"/>
</dbReference>
<dbReference type="InterPro" id="IPR002219">
    <property type="entry name" value="PKC_DAG/PE"/>
</dbReference>
<reference evidence="6 7" key="1">
    <citation type="submission" date="2020-02" db="EMBL/GenBank/DDBJ databases">
        <title>Fructobacillus sp. isolated from paper mulberry of Taiwan.</title>
        <authorList>
            <person name="Lin S.-T."/>
        </authorList>
    </citation>
    <scope>NUCLEOTIDE SEQUENCE [LARGE SCALE GENOMIC DNA]</scope>
    <source>
        <strain evidence="6 7">M2-14</strain>
    </source>
</reference>
<dbReference type="EMBL" id="JAAMFK010000003">
    <property type="protein sequence ID" value="MBS9338632.1"/>
    <property type="molecule type" value="Genomic_DNA"/>
</dbReference>
<gene>
    <name evidence="6" type="ORF">G6R29_03160</name>
</gene>
<dbReference type="Proteomes" id="UP001519504">
    <property type="component" value="Unassembled WGS sequence"/>
</dbReference>
<dbReference type="SUPFAM" id="SSF161219">
    <property type="entry name" value="CHY zinc finger-like"/>
    <property type="match status" value="1"/>
</dbReference>
<protein>
    <recommendedName>
        <fullName evidence="8">CHY-type domain-containing protein</fullName>
    </recommendedName>
</protein>